<dbReference type="EMBL" id="MN739479">
    <property type="protein sequence ID" value="QHT07021.1"/>
    <property type="molecule type" value="Genomic_DNA"/>
</dbReference>
<reference evidence="1" key="1">
    <citation type="journal article" date="2020" name="Nature">
        <title>Giant virus diversity and host interactions through global metagenomics.</title>
        <authorList>
            <person name="Schulz F."/>
            <person name="Roux S."/>
            <person name="Paez-Espino D."/>
            <person name="Jungbluth S."/>
            <person name="Walsh D.A."/>
            <person name="Denef V.J."/>
            <person name="McMahon K.D."/>
            <person name="Konstantinidis K.T."/>
            <person name="Eloe-Fadrosh E.A."/>
            <person name="Kyrpides N.C."/>
            <person name="Woyke T."/>
        </authorList>
    </citation>
    <scope>NUCLEOTIDE SEQUENCE</scope>
    <source>
        <strain evidence="1">GVMAG-M-3300021962-46</strain>
    </source>
</reference>
<dbReference type="AlphaFoldDB" id="A0A6C0CRD5"/>
<protein>
    <recommendedName>
        <fullName evidence="2">Haloacid dehalogenase-like hydrolase</fullName>
    </recommendedName>
</protein>
<accession>A0A6C0CRD5</accession>
<dbReference type="InterPro" id="IPR023214">
    <property type="entry name" value="HAD_sf"/>
</dbReference>
<evidence type="ECO:0000313" key="1">
    <source>
        <dbReference type="EMBL" id="QHT07021.1"/>
    </source>
</evidence>
<dbReference type="Gene3D" id="3.40.50.1000">
    <property type="entry name" value="HAD superfamily/HAD-like"/>
    <property type="match status" value="1"/>
</dbReference>
<proteinExistence type="predicted"/>
<evidence type="ECO:0008006" key="2">
    <source>
        <dbReference type="Google" id="ProtNLM"/>
    </source>
</evidence>
<dbReference type="InterPro" id="IPR036412">
    <property type="entry name" value="HAD-like_sf"/>
</dbReference>
<name>A0A6C0CRD5_9ZZZZ</name>
<organism evidence="1">
    <name type="scientific">viral metagenome</name>
    <dbReference type="NCBI Taxonomy" id="1070528"/>
    <lineage>
        <taxon>unclassified sequences</taxon>
        <taxon>metagenomes</taxon>
        <taxon>organismal metagenomes</taxon>
    </lineage>
</organism>
<dbReference type="SUPFAM" id="SSF56784">
    <property type="entry name" value="HAD-like"/>
    <property type="match status" value="1"/>
</dbReference>
<sequence>MIQFRSKSIIADMDGVLFRHPKLFKMVSDRATGFVKKSINPYMSDQKAKKINAVLYKNFGHTVLGLKAIYNPTVTTKDFCDYVYDKDFLQSMPQIEKENPFYEGKIEVKNLVNKLTQKGISFYIFSNAPVKWCKTALNMMDVDLDLQNIIGSDSYIYGDQMLLKPEKEAYKKITEHIYETNGHPYKTQLIYIDDQMSNLIPIIDHPHWKAIWYHPNKDHIYTDKIYGIEELDQLHLLL</sequence>